<keyword evidence="2" id="KW-1185">Reference proteome</keyword>
<dbReference type="Proteomes" id="UP000485058">
    <property type="component" value="Unassembled WGS sequence"/>
</dbReference>
<evidence type="ECO:0000313" key="2">
    <source>
        <dbReference type="Proteomes" id="UP000485058"/>
    </source>
</evidence>
<name>A0A699YE14_HAELA</name>
<protein>
    <submittedName>
        <fullName evidence="1">Uncharacterized protein</fullName>
    </submittedName>
</protein>
<proteinExistence type="predicted"/>
<dbReference type="EMBL" id="BLLF01000107">
    <property type="protein sequence ID" value="GFH07641.1"/>
    <property type="molecule type" value="Genomic_DNA"/>
</dbReference>
<dbReference type="AlphaFoldDB" id="A0A699YE14"/>
<organism evidence="1 2">
    <name type="scientific">Haematococcus lacustris</name>
    <name type="common">Green alga</name>
    <name type="synonym">Haematococcus pluvialis</name>
    <dbReference type="NCBI Taxonomy" id="44745"/>
    <lineage>
        <taxon>Eukaryota</taxon>
        <taxon>Viridiplantae</taxon>
        <taxon>Chlorophyta</taxon>
        <taxon>core chlorophytes</taxon>
        <taxon>Chlorophyceae</taxon>
        <taxon>CS clade</taxon>
        <taxon>Chlamydomonadales</taxon>
        <taxon>Haematococcaceae</taxon>
        <taxon>Haematococcus</taxon>
    </lineage>
</organism>
<evidence type="ECO:0000313" key="1">
    <source>
        <dbReference type="EMBL" id="GFH07641.1"/>
    </source>
</evidence>
<accession>A0A699YE14</accession>
<feature type="non-terminal residue" evidence="1">
    <location>
        <position position="1"/>
    </location>
</feature>
<reference evidence="1 2" key="1">
    <citation type="submission" date="2020-02" db="EMBL/GenBank/DDBJ databases">
        <title>Draft genome sequence of Haematococcus lacustris strain NIES-144.</title>
        <authorList>
            <person name="Morimoto D."/>
            <person name="Nakagawa S."/>
            <person name="Yoshida T."/>
            <person name="Sawayama S."/>
        </authorList>
    </citation>
    <scope>NUCLEOTIDE SEQUENCE [LARGE SCALE GENOMIC DNA]</scope>
    <source>
        <strain evidence="1 2">NIES-144</strain>
    </source>
</reference>
<feature type="non-terminal residue" evidence="1">
    <location>
        <position position="130"/>
    </location>
</feature>
<sequence length="130" mass="14588">MGAQLSLPSHRKWFARGKCKPSLLVREKAVIEMQAELRSVVARYRGPLLEAAVDLEQRIYHLVTTTGEWGVSGVVCEEEIFLGFVEVVRREGPRERSFLQQGNPQGTDTLNCLVEGFRYAMAAHSDALRA</sequence>
<comment type="caution">
    <text evidence="1">The sequence shown here is derived from an EMBL/GenBank/DDBJ whole genome shotgun (WGS) entry which is preliminary data.</text>
</comment>
<gene>
    <name evidence="1" type="ORF">HaLaN_02471</name>
</gene>